<dbReference type="RefSeq" id="XP_003668413.1">
    <property type="nucleotide sequence ID" value="XM_003668365.1"/>
</dbReference>
<evidence type="ECO:0000256" key="10">
    <source>
        <dbReference type="ARBA" id="ARBA00023136"/>
    </source>
</evidence>
<dbReference type="OrthoDB" id="9996127at2759"/>
<evidence type="ECO:0000256" key="7">
    <source>
        <dbReference type="ARBA" id="ARBA00022801"/>
    </source>
</evidence>
<reference evidence="13 14" key="1">
    <citation type="journal article" date="2011" name="Proc. Natl. Acad. Sci. U.S.A.">
        <title>Evolutionary erosion of yeast sex chromosomes by mating-type switching accidents.</title>
        <authorList>
            <person name="Gordon J.L."/>
            <person name="Armisen D."/>
            <person name="Proux-Wera E."/>
            <person name="Oheigeartaigh S.S."/>
            <person name="Byrne K.P."/>
            <person name="Wolfe K.H."/>
        </authorList>
    </citation>
    <scope>NUCLEOTIDE SEQUENCE [LARGE SCALE GENOMIC DNA]</scope>
    <source>
        <strain evidence="14">ATCC 10597 / BCRC 20456 / CBS 421 / NBRC 0211 / NRRL Y-12639</strain>
    </source>
</reference>
<dbReference type="InterPro" id="IPR037730">
    <property type="entry name" value="IMP2"/>
</dbReference>
<feature type="active site" evidence="11">
    <location>
        <position position="86"/>
    </location>
</feature>
<dbReference type="KEGG" id="ndi:NDAI_0B01360"/>
<dbReference type="AlphaFoldDB" id="G0W5V9"/>
<dbReference type="GeneID" id="11497839"/>
<keyword evidence="8" id="KW-1133">Transmembrane helix</keyword>
<sequence>MFHSNHTKRFLKTALITITWVPVLMAINDKICYISQIHGNSMRPTLNPTDSSKDWVFLWKLNKESIDVDDIILLKSPMDPKKILCKRIKAKSYDKVQTIFPYPKDSAIIPRNHSWVEGDNVTHSIDSNTFGPISNGLILGKVTRVIWPPYRWGVNLQDNIGREGIIIKDDNH</sequence>
<feature type="domain" description="Peptidase S26" evidence="12">
    <location>
        <begin position="99"/>
        <end position="147"/>
    </location>
</feature>
<dbReference type="Pfam" id="PF10502">
    <property type="entry name" value="Peptidase_S26"/>
    <property type="match status" value="1"/>
</dbReference>
<dbReference type="Gene3D" id="2.10.109.10">
    <property type="entry name" value="Umud Fragment, subunit A"/>
    <property type="match status" value="1"/>
</dbReference>
<evidence type="ECO:0000256" key="9">
    <source>
        <dbReference type="ARBA" id="ARBA00023128"/>
    </source>
</evidence>
<keyword evidence="6" id="KW-0999">Mitochondrion inner membrane</keyword>
<dbReference type="PANTHER" id="PTHR46041">
    <property type="entry name" value="MITOCHONDRIAL INNER MEMBRANE PROTEASE SUBUNIT 2"/>
    <property type="match status" value="1"/>
</dbReference>
<proteinExistence type="inferred from homology"/>
<evidence type="ECO:0000256" key="6">
    <source>
        <dbReference type="ARBA" id="ARBA00022792"/>
    </source>
</evidence>
<dbReference type="CDD" id="cd06530">
    <property type="entry name" value="S26_SPase_I"/>
    <property type="match status" value="1"/>
</dbReference>
<feature type="active site" evidence="11">
    <location>
        <position position="41"/>
    </location>
</feature>
<keyword evidence="10" id="KW-0472">Membrane</keyword>
<accession>G0W5V9</accession>
<dbReference type="GO" id="GO:0042720">
    <property type="term" value="C:mitochondrial inner membrane peptidase complex"/>
    <property type="evidence" value="ECO:0007669"/>
    <property type="project" value="EnsemblFungi"/>
</dbReference>
<gene>
    <name evidence="13" type="primary">NDAI0B01360</name>
    <name evidence="13" type="ordered locus">NDAI_0B01360</name>
</gene>
<comment type="subcellular location">
    <subcellularLocation>
        <location evidence="1">Mitochondrion inner membrane</location>
        <topology evidence="1">Single-pass membrane protein</topology>
    </subcellularLocation>
</comment>
<dbReference type="OMA" id="YILWPPS"/>
<dbReference type="GO" id="GO:0004252">
    <property type="term" value="F:serine-type endopeptidase activity"/>
    <property type="evidence" value="ECO:0007669"/>
    <property type="project" value="InterPro"/>
</dbReference>
<evidence type="ECO:0000256" key="5">
    <source>
        <dbReference type="ARBA" id="ARBA00022692"/>
    </source>
</evidence>
<dbReference type="InterPro" id="IPR019533">
    <property type="entry name" value="Peptidase_S26"/>
</dbReference>
<dbReference type="MEROPS" id="S26.012"/>
<evidence type="ECO:0000256" key="3">
    <source>
        <dbReference type="ARBA" id="ARBA00013650"/>
    </source>
</evidence>
<protein>
    <recommendedName>
        <fullName evidence="3">Mitochondrial inner membrane protease subunit 2</fullName>
    </recommendedName>
</protein>
<dbReference type="GO" id="GO:0006627">
    <property type="term" value="P:protein processing involved in protein targeting to mitochondrion"/>
    <property type="evidence" value="ECO:0007669"/>
    <property type="project" value="EnsemblFungi"/>
</dbReference>
<evidence type="ECO:0000256" key="11">
    <source>
        <dbReference type="PIRSR" id="PIRSR600223-1"/>
    </source>
</evidence>
<evidence type="ECO:0000256" key="1">
    <source>
        <dbReference type="ARBA" id="ARBA00004434"/>
    </source>
</evidence>
<keyword evidence="4" id="KW-0645">Protease</keyword>
<organism evidence="13 14">
    <name type="scientific">Naumovozyma dairenensis (strain ATCC 10597 / BCRC 20456 / CBS 421 / NBRC 0211 / NRRL Y-12639)</name>
    <name type="common">Saccharomyces dairenensis</name>
    <dbReference type="NCBI Taxonomy" id="1071378"/>
    <lineage>
        <taxon>Eukaryota</taxon>
        <taxon>Fungi</taxon>
        <taxon>Dikarya</taxon>
        <taxon>Ascomycota</taxon>
        <taxon>Saccharomycotina</taxon>
        <taxon>Saccharomycetes</taxon>
        <taxon>Saccharomycetales</taxon>
        <taxon>Saccharomycetaceae</taxon>
        <taxon>Naumovozyma</taxon>
    </lineage>
</organism>
<dbReference type="PANTHER" id="PTHR46041:SF2">
    <property type="entry name" value="MITOCHONDRIAL INNER MEMBRANE PROTEASE SUBUNIT 2"/>
    <property type="match status" value="1"/>
</dbReference>
<comment type="similarity">
    <text evidence="2">Belongs to the peptidase S26 family. IMP2 subfamily.</text>
</comment>
<dbReference type="Proteomes" id="UP000000689">
    <property type="component" value="Chromosome 2"/>
</dbReference>
<dbReference type="eggNOG" id="KOG1568">
    <property type="taxonomic scope" value="Eukaryota"/>
</dbReference>
<dbReference type="SUPFAM" id="SSF51306">
    <property type="entry name" value="LexA/Signal peptidase"/>
    <property type="match status" value="1"/>
</dbReference>
<keyword evidence="9" id="KW-0496">Mitochondrion</keyword>
<keyword evidence="5" id="KW-0812">Transmembrane</keyword>
<dbReference type="InterPro" id="IPR000223">
    <property type="entry name" value="Pept_S26A_signal_pept_1"/>
</dbReference>
<dbReference type="HOGENOM" id="CLU_028723_4_1_1"/>
<evidence type="ECO:0000256" key="2">
    <source>
        <dbReference type="ARBA" id="ARBA00007066"/>
    </source>
</evidence>
<name>G0W5V9_NAUDC</name>
<evidence type="ECO:0000313" key="13">
    <source>
        <dbReference type="EMBL" id="CCD23170.1"/>
    </source>
</evidence>
<evidence type="ECO:0000259" key="12">
    <source>
        <dbReference type="Pfam" id="PF10502"/>
    </source>
</evidence>
<dbReference type="PRINTS" id="PR00727">
    <property type="entry name" value="LEADERPTASE"/>
</dbReference>
<dbReference type="InterPro" id="IPR036286">
    <property type="entry name" value="LexA/Signal_pep-like_sf"/>
</dbReference>
<evidence type="ECO:0000256" key="8">
    <source>
        <dbReference type="ARBA" id="ARBA00022989"/>
    </source>
</evidence>
<evidence type="ECO:0000313" key="14">
    <source>
        <dbReference type="Proteomes" id="UP000000689"/>
    </source>
</evidence>
<dbReference type="FunFam" id="2.10.109.10:FF:000005">
    <property type="entry name" value="Mitochondrial inner membrane protease subunit"/>
    <property type="match status" value="1"/>
</dbReference>
<evidence type="ECO:0000256" key="4">
    <source>
        <dbReference type="ARBA" id="ARBA00022670"/>
    </source>
</evidence>
<dbReference type="GO" id="GO:0006465">
    <property type="term" value="P:signal peptide processing"/>
    <property type="evidence" value="ECO:0007669"/>
    <property type="project" value="InterPro"/>
</dbReference>
<keyword evidence="7" id="KW-0378">Hydrolase</keyword>
<dbReference type="EMBL" id="HE580268">
    <property type="protein sequence ID" value="CCD23170.1"/>
    <property type="molecule type" value="Genomic_DNA"/>
</dbReference>
<dbReference type="STRING" id="1071378.G0W5V9"/>
<keyword evidence="14" id="KW-1185">Reference proteome</keyword>